<protein>
    <submittedName>
        <fullName evidence="3">Uncharacterized protein</fullName>
    </submittedName>
</protein>
<evidence type="ECO:0000313" key="4">
    <source>
        <dbReference type="Proteomes" id="UP001141806"/>
    </source>
</evidence>
<proteinExistence type="predicted"/>
<dbReference type="OrthoDB" id="1728036at2759"/>
<feature type="compositionally biased region" description="Polar residues" evidence="1">
    <location>
        <begin position="27"/>
        <end position="40"/>
    </location>
</feature>
<comment type="caution">
    <text evidence="3">The sequence shown here is derived from an EMBL/GenBank/DDBJ whole genome shotgun (WGS) entry which is preliminary data.</text>
</comment>
<feature type="compositionally biased region" description="Pro residues" evidence="1">
    <location>
        <begin position="54"/>
        <end position="71"/>
    </location>
</feature>
<evidence type="ECO:0000256" key="1">
    <source>
        <dbReference type="SAM" id="MobiDB-lite"/>
    </source>
</evidence>
<dbReference type="PANTHER" id="PTHR35094:SF1">
    <property type="entry name" value="PROTEIN, PUTATIVE-RELATED"/>
    <property type="match status" value="1"/>
</dbReference>
<sequence>MLPSASRLAGVTLVIMAVWITPINSSTSRKLDESSASVTPDTEVKCTPCEEHPPPSPPPPSLPPPPPPAPTNPTTQYCPPPPSSNGSPPAPFYYVTGPPGNLYPFDPYYSGSSQNSVARLQVLVGCGLLLGLLAF</sequence>
<dbReference type="EMBL" id="JAMYWD010000004">
    <property type="protein sequence ID" value="KAJ4974407.1"/>
    <property type="molecule type" value="Genomic_DNA"/>
</dbReference>
<accession>A0A9Q0KPH1</accession>
<feature type="compositionally biased region" description="Basic and acidic residues" evidence="1">
    <location>
        <begin position="42"/>
        <end position="53"/>
    </location>
</feature>
<organism evidence="3 4">
    <name type="scientific">Protea cynaroides</name>
    <dbReference type="NCBI Taxonomy" id="273540"/>
    <lineage>
        <taxon>Eukaryota</taxon>
        <taxon>Viridiplantae</taxon>
        <taxon>Streptophyta</taxon>
        <taxon>Embryophyta</taxon>
        <taxon>Tracheophyta</taxon>
        <taxon>Spermatophyta</taxon>
        <taxon>Magnoliopsida</taxon>
        <taxon>Proteales</taxon>
        <taxon>Proteaceae</taxon>
        <taxon>Protea</taxon>
    </lineage>
</organism>
<keyword evidence="4" id="KW-1185">Reference proteome</keyword>
<feature type="signal peptide" evidence="2">
    <location>
        <begin position="1"/>
        <end position="25"/>
    </location>
</feature>
<dbReference type="AlphaFoldDB" id="A0A9Q0KPH1"/>
<keyword evidence="2" id="KW-0732">Signal</keyword>
<evidence type="ECO:0000313" key="3">
    <source>
        <dbReference type="EMBL" id="KAJ4974407.1"/>
    </source>
</evidence>
<feature type="chain" id="PRO_5040514495" evidence="2">
    <location>
        <begin position="26"/>
        <end position="135"/>
    </location>
</feature>
<gene>
    <name evidence="3" type="ORF">NE237_007581</name>
</gene>
<evidence type="ECO:0000256" key="2">
    <source>
        <dbReference type="SAM" id="SignalP"/>
    </source>
</evidence>
<dbReference type="Proteomes" id="UP001141806">
    <property type="component" value="Unassembled WGS sequence"/>
</dbReference>
<feature type="compositionally biased region" description="Pro residues" evidence="1">
    <location>
        <begin position="78"/>
        <end position="91"/>
    </location>
</feature>
<reference evidence="3" key="1">
    <citation type="journal article" date="2023" name="Plant J.">
        <title>The genome of the king protea, Protea cynaroides.</title>
        <authorList>
            <person name="Chang J."/>
            <person name="Duong T.A."/>
            <person name="Schoeman C."/>
            <person name="Ma X."/>
            <person name="Roodt D."/>
            <person name="Barker N."/>
            <person name="Li Z."/>
            <person name="Van de Peer Y."/>
            <person name="Mizrachi E."/>
        </authorList>
    </citation>
    <scope>NUCLEOTIDE SEQUENCE</scope>
    <source>
        <tissue evidence="3">Young leaves</tissue>
    </source>
</reference>
<feature type="region of interest" description="Disordered" evidence="1">
    <location>
        <begin position="27"/>
        <end position="92"/>
    </location>
</feature>
<name>A0A9Q0KPH1_9MAGN</name>
<dbReference type="PANTHER" id="PTHR35094">
    <property type="entry name" value="LEUCINE-RICH REPEAT EXTENSIN-LIKE PROTEIN 2"/>
    <property type="match status" value="1"/>
</dbReference>